<name>A0AAV6V8D5_9ARAC</name>
<sequence>MIIVHREEENRRRKRDDVASQLRSVDPAKKAGKIVAEVQFSRALSFRSALRPIAPSGARDRHTRSAPATRKLSPEKLADQGQKRLSPVEDNILRAT</sequence>
<organism evidence="2 3">
    <name type="scientific">Oedothorax gibbosus</name>
    <dbReference type="NCBI Taxonomy" id="931172"/>
    <lineage>
        <taxon>Eukaryota</taxon>
        <taxon>Metazoa</taxon>
        <taxon>Ecdysozoa</taxon>
        <taxon>Arthropoda</taxon>
        <taxon>Chelicerata</taxon>
        <taxon>Arachnida</taxon>
        <taxon>Araneae</taxon>
        <taxon>Araneomorphae</taxon>
        <taxon>Entelegynae</taxon>
        <taxon>Araneoidea</taxon>
        <taxon>Linyphiidae</taxon>
        <taxon>Erigoninae</taxon>
        <taxon>Oedothorax</taxon>
    </lineage>
</organism>
<feature type="region of interest" description="Disordered" evidence="1">
    <location>
        <begin position="52"/>
        <end position="96"/>
    </location>
</feature>
<gene>
    <name evidence="2" type="ORF">JTE90_028068</name>
</gene>
<reference evidence="2 3" key="1">
    <citation type="journal article" date="2022" name="Nat. Ecol. Evol.">
        <title>A masculinizing supergene underlies an exaggerated male reproductive morph in a spider.</title>
        <authorList>
            <person name="Hendrickx F."/>
            <person name="De Corte Z."/>
            <person name="Sonet G."/>
            <person name="Van Belleghem S.M."/>
            <person name="Kostlbacher S."/>
            <person name="Vangestel C."/>
        </authorList>
    </citation>
    <scope>NUCLEOTIDE SEQUENCE [LARGE SCALE GENOMIC DNA]</scope>
    <source>
        <strain evidence="2">W744_W776</strain>
    </source>
</reference>
<accession>A0AAV6V8D5</accession>
<proteinExistence type="predicted"/>
<feature type="compositionally biased region" description="Basic and acidic residues" evidence="1">
    <location>
        <begin position="1"/>
        <end position="18"/>
    </location>
</feature>
<keyword evidence="3" id="KW-1185">Reference proteome</keyword>
<evidence type="ECO:0000313" key="2">
    <source>
        <dbReference type="EMBL" id="KAG8192944.1"/>
    </source>
</evidence>
<comment type="caution">
    <text evidence="2">The sequence shown here is derived from an EMBL/GenBank/DDBJ whole genome shotgun (WGS) entry which is preliminary data.</text>
</comment>
<dbReference type="Proteomes" id="UP000827092">
    <property type="component" value="Unassembled WGS sequence"/>
</dbReference>
<dbReference type="AlphaFoldDB" id="A0AAV6V8D5"/>
<evidence type="ECO:0000313" key="3">
    <source>
        <dbReference type="Proteomes" id="UP000827092"/>
    </source>
</evidence>
<feature type="compositionally biased region" description="Basic and acidic residues" evidence="1">
    <location>
        <begin position="72"/>
        <end position="82"/>
    </location>
</feature>
<evidence type="ECO:0000256" key="1">
    <source>
        <dbReference type="SAM" id="MobiDB-lite"/>
    </source>
</evidence>
<dbReference type="EMBL" id="JAFNEN010000132">
    <property type="protein sequence ID" value="KAG8192944.1"/>
    <property type="molecule type" value="Genomic_DNA"/>
</dbReference>
<feature type="region of interest" description="Disordered" evidence="1">
    <location>
        <begin position="1"/>
        <end position="26"/>
    </location>
</feature>
<protein>
    <submittedName>
        <fullName evidence="2">Uncharacterized protein</fullName>
    </submittedName>
</protein>